<dbReference type="InterPro" id="IPR045851">
    <property type="entry name" value="AMP-bd_C_sf"/>
</dbReference>
<dbReference type="CDD" id="cd05930">
    <property type="entry name" value="A_NRPS"/>
    <property type="match status" value="2"/>
</dbReference>
<evidence type="ECO:0000313" key="9">
    <source>
        <dbReference type="Proteomes" id="UP000091926"/>
    </source>
</evidence>
<dbReference type="InterPro" id="IPR001031">
    <property type="entry name" value="Thioesterase"/>
</dbReference>
<evidence type="ECO:0000256" key="6">
    <source>
        <dbReference type="SAM" id="MobiDB-lite"/>
    </source>
</evidence>
<dbReference type="InterPro" id="IPR010071">
    <property type="entry name" value="AA_adenyl_dom"/>
</dbReference>
<dbReference type="PANTHER" id="PTHR45527">
    <property type="entry name" value="NONRIBOSOMAL PEPTIDE SYNTHETASE"/>
    <property type="match status" value="1"/>
</dbReference>
<dbReference type="Gene3D" id="3.40.50.12780">
    <property type="entry name" value="N-terminal domain of ligase-like"/>
    <property type="match status" value="1"/>
</dbReference>
<feature type="domain" description="Carrier" evidence="7">
    <location>
        <begin position="2804"/>
        <end position="2878"/>
    </location>
</feature>
<dbReference type="KEGG" id="bfz:BAU07_09100"/>
<dbReference type="InterPro" id="IPR036736">
    <property type="entry name" value="ACP-like_sf"/>
</dbReference>
<dbReference type="NCBIfam" id="TIGR01720">
    <property type="entry name" value="NRPS-para261"/>
    <property type="match status" value="1"/>
</dbReference>
<feature type="region of interest" description="Disordered" evidence="6">
    <location>
        <begin position="3523"/>
        <end position="3543"/>
    </location>
</feature>
<name>A0A193GD85_9BORD</name>
<feature type="region of interest" description="Disordered" evidence="6">
    <location>
        <begin position="1244"/>
        <end position="1282"/>
    </location>
</feature>
<evidence type="ECO:0000313" key="8">
    <source>
        <dbReference type="EMBL" id="ANN77239.1"/>
    </source>
</evidence>
<dbReference type="InterPro" id="IPR029058">
    <property type="entry name" value="AB_hydrolase_fold"/>
</dbReference>
<feature type="compositionally biased region" description="Polar residues" evidence="6">
    <location>
        <begin position="3528"/>
        <end position="3540"/>
    </location>
</feature>
<feature type="region of interest" description="Disordered" evidence="6">
    <location>
        <begin position="2874"/>
        <end position="2898"/>
    </location>
</feature>
<evidence type="ECO:0000256" key="3">
    <source>
        <dbReference type="ARBA" id="ARBA00022450"/>
    </source>
</evidence>
<feature type="region of interest" description="Disordered" evidence="6">
    <location>
        <begin position="676"/>
        <end position="717"/>
    </location>
</feature>
<dbReference type="Pfam" id="PF13193">
    <property type="entry name" value="AMP-binding_C"/>
    <property type="match status" value="3"/>
</dbReference>
<evidence type="ECO:0000256" key="2">
    <source>
        <dbReference type="ARBA" id="ARBA00006432"/>
    </source>
</evidence>
<evidence type="ECO:0000256" key="5">
    <source>
        <dbReference type="ARBA" id="ARBA00022737"/>
    </source>
</evidence>
<keyword evidence="4" id="KW-0597">Phosphoprotein</keyword>
<dbReference type="GO" id="GO:0044550">
    <property type="term" value="P:secondary metabolite biosynthetic process"/>
    <property type="evidence" value="ECO:0007669"/>
    <property type="project" value="TreeGrafter"/>
</dbReference>
<dbReference type="OrthoDB" id="8826085at2"/>
<dbReference type="Pfam" id="PF00550">
    <property type="entry name" value="PP-binding"/>
    <property type="match status" value="3"/>
</dbReference>
<dbReference type="InterPro" id="IPR009081">
    <property type="entry name" value="PP-bd_ACP"/>
</dbReference>
<dbReference type="NCBIfam" id="NF003417">
    <property type="entry name" value="PRK04813.1"/>
    <property type="match status" value="7"/>
</dbReference>
<dbReference type="Gene3D" id="1.10.1200.10">
    <property type="entry name" value="ACP-like"/>
    <property type="match status" value="2"/>
</dbReference>
<feature type="compositionally biased region" description="Basic and acidic residues" evidence="6">
    <location>
        <begin position="1"/>
        <end position="10"/>
    </location>
</feature>
<feature type="region of interest" description="Disordered" evidence="6">
    <location>
        <begin position="1"/>
        <end position="28"/>
    </location>
</feature>
<feature type="region of interest" description="Disordered" evidence="6">
    <location>
        <begin position="2645"/>
        <end position="2667"/>
    </location>
</feature>
<dbReference type="SMART" id="SM00823">
    <property type="entry name" value="PKS_PP"/>
    <property type="match status" value="3"/>
</dbReference>
<dbReference type="FunFam" id="1.10.1200.10:FF:000005">
    <property type="entry name" value="Nonribosomal peptide synthetase 1"/>
    <property type="match status" value="3"/>
</dbReference>
<dbReference type="PROSITE" id="PS00012">
    <property type="entry name" value="PHOSPHOPANTETHEINE"/>
    <property type="match status" value="3"/>
</dbReference>
<dbReference type="SUPFAM" id="SSF52777">
    <property type="entry name" value="CoA-dependent acyltransferases"/>
    <property type="match status" value="8"/>
</dbReference>
<keyword evidence="3" id="KW-0596">Phosphopantetheine</keyword>
<dbReference type="FunFam" id="3.40.50.980:FF:000001">
    <property type="entry name" value="Non-ribosomal peptide synthetase"/>
    <property type="match status" value="1"/>
</dbReference>
<dbReference type="CDD" id="cd19543">
    <property type="entry name" value="DCL_NRPS"/>
    <property type="match status" value="2"/>
</dbReference>
<feature type="region of interest" description="Disordered" evidence="6">
    <location>
        <begin position="1436"/>
        <end position="1499"/>
    </location>
</feature>
<dbReference type="Gene3D" id="3.30.559.10">
    <property type="entry name" value="Chloramphenicol acetyltransferase-like domain"/>
    <property type="match status" value="4"/>
</dbReference>
<comment type="cofactor">
    <cofactor evidence="1">
        <name>pantetheine 4'-phosphate</name>
        <dbReference type="ChEBI" id="CHEBI:47942"/>
    </cofactor>
</comment>
<dbReference type="GO" id="GO:0005737">
    <property type="term" value="C:cytoplasm"/>
    <property type="evidence" value="ECO:0007669"/>
    <property type="project" value="TreeGrafter"/>
</dbReference>
<accession>A0A193GD85</accession>
<dbReference type="Pfam" id="PF00501">
    <property type="entry name" value="AMP-binding"/>
    <property type="match status" value="3"/>
</dbReference>
<dbReference type="PROSITE" id="PS00455">
    <property type="entry name" value="AMP_BINDING"/>
    <property type="match status" value="3"/>
</dbReference>
<dbReference type="Gene3D" id="3.40.50.1820">
    <property type="entry name" value="alpha/beta hydrolase"/>
    <property type="match status" value="2"/>
</dbReference>
<protein>
    <recommendedName>
        <fullName evidence="7">Carrier domain-containing protein</fullName>
    </recommendedName>
</protein>
<dbReference type="SUPFAM" id="SSF53474">
    <property type="entry name" value="alpha/beta-Hydrolases"/>
    <property type="match status" value="1"/>
</dbReference>
<dbReference type="PANTHER" id="PTHR45527:SF1">
    <property type="entry name" value="FATTY ACID SYNTHASE"/>
    <property type="match status" value="1"/>
</dbReference>
<dbReference type="InterPro" id="IPR000873">
    <property type="entry name" value="AMP-dep_synth/lig_dom"/>
</dbReference>
<dbReference type="GO" id="GO:0031177">
    <property type="term" value="F:phosphopantetheine binding"/>
    <property type="evidence" value="ECO:0007669"/>
    <property type="project" value="InterPro"/>
</dbReference>
<proteinExistence type="inferred from homology"/>
<dbReference type="STRING" id="463014.BAU07_09100"/>
<organism evidence="8 9">
    <name type="scientific">Bordetella flabilis</name>
    <dbReference type="NCBI Taxonomy" id="463014"/>
    <lineage>
        <taxon>Bacteria</taxon>
        <taxon>Pseudomonadati</taxon>
        <taxon>Pseudomonadota</taxon>
        <taxon>Betaproteobacteria</taxon>
        <taxon>Burkholderiales</taxon>
        <taxon>Alcaligenaceae</taxon>
        <taxon>Bordetella</taxon>
    </lineage>
</organism>
<evidence type="ECO:0000259" key="7">
    <source>
        <dbReference type="PROSITE" id="PS50075"/>
    </source>
</evidence>
<feature type="region of interest" description="Disordered" evidence="6">
    <location>
        <begin position="2332"/>
        <end position="2390"/>
    </location>
</feature>
<feature type="compositionally biased region" description="Basic and acidic residues" evidence="6">
    <location>
        <begin position="676"/>
        <end position="691"/>
    </location>
</feature>
<dbReference type="GO" id="GO:0043041">
    <property type="term" value="P:amino acid activation for nonribosomal peptide biosynthetic process"/>
    <property type="evidence" value="ECO:0007669"/>
    <property type="project" value="TreeGrafter"/>
</dbReference>
<dbReference type="PROSITE" id="PS50075">
    <property type="entry name" value="CARRIER"/>
    <property type="match status" value="3"/>
</dbReference>
<evidence type="ECO:0000256" key="4">
    <source>
        <dbReference type="ARBA" id="ARBA00022553"/>
    </source>
</evidence>
<dbReference type="InterPro" id="IPR023213">
    <property type="entry name" value="CAT-like_dom_sf"/>
</dbReference>
<gene>
    <name evidence="8" type="ORF">BAU07_09100</name>
</gene>
<comment type="similarity">
    <text evidence="2">Belongs to the ATP-dependent AMP-binding enzyme family.</text>
</comment>
<dbReference type="FunFam" id="3.40.50.980:FF:000002">
    <property type="entry name" value="Enterobactin synthetase component F"/>
    <property type="match status" value="1"/>
</dbReference>
<dbReference type="CDD" id="cd17643">
    <property type="entry name" value="A_NRPS_Cytc1-like"/>
    <property type="match status" value="1"/>
</dbReference>
<evidence type="ECO:0000256" key="1">
    <source>
        <dbReference type="ARBA" id="ARBA00001957"/>
    </source>
</evidence>
<feature type="domain" description="Carrier" evidence="7">
    <location>
        <begin position="1084"/>
        <end position="1158"/>
    </location>
</feature>
<dbReference type="InterPro" id="IPR006162">
    <property type="entry name" value="Ppantetheine_attach_site"/>
</dbReference>
<feature type="compositionally biased region" description="Basic and acidic residues" evidence="6">
    <location>
        <begin position="2340"/>
        <end position="2351"/>
    </location>
</feature>
<dbReference type="Gene3D" id="3.30.559.30">
    <property type="entry name" value="Nonribosomal peptide synthetase, condensation domain"/>
    <property type="match status" value="4"/>
</dbReference>
<dbReference type="FunFam" id="3.30.300.30:FF:000010">
    <property type="entry name" value="Enterobactin synthetase component F"/>
    <property type="match status" value="3"/>
</dbReference>
<keyword evidence="5" id="KW-0677">Repeat</keyword>
<dbReference type="Proteomes" id="UP000091926">
    <property type="component" value="Chromosome"/>
</dbReference>
<dbReference type="InterPro" id="IPR010060">
    <property type="entry name" value="NRPS_synth"/>
</dbReference>
<dbReference type="InterPro" id="IPR042099">
    <property type="entry name" value="ANL_N_sf"/>
</dbReference>
<sequence length="4273" mass="463528">MDSIVDKQHPGDAPADMPRNGGCEAGTAGMHGDAAAGLHRGMLDVSRAYAALPADKREAFRTALASRGIDGARLPIVALPPRQGRSALSYAQERLWFLWRLDPDSAAYNIAAAIRVRGGLDVAAARRALAMLGARHDILRCRFVEVDGVGMQEFADIEPAWRHDDISPTPSPEREATLARLLRELSVAPFDLQRGPVLRVTLIDAGPAEQVLHFTMHHIAADGWSLGLLQQEFARAYEAALRGVADTTRPHELQFADFARWQREWLEPAALARQLAFWRERLGTAHPVLELPMSFRRIGPRTAEGAGVVRPLGGALSQALRGLAREADATPFMVFLAAYAVLLSRYGNQQDIRIGVPESGRQRRETQDLVGFFVNTLVIRSELHGLERVADLLAHVRERVREAHAHGDVPFAAVVDALQPPRSLSHTPLFQAAMNYTAARPSHFRAADLDLESLPMLTETSRFDLTLVVTDGEEIRVGFNYSKDVFDGRVVERMLGQFEAILARMAEGGAALALADIALERDGKGHAPRADHPFVPVARRVRARAASQPAAPALHCEGQGLRYGELQQWADAIAARLRGAGVGTEHRVGLCVRRSVALPAALLGVWNAGAAFVPLDPDYPAERLAQMMCDAGVRVVLADAHTVTQLGSLLADRHVIDVAACARAVDSGEAGAAVATDHEVADGKGRSDRNNLRVPNSNSNDRNDPNGQEDAVPEADPPVHPDQLAYVIYTSGSTGTPKGVAVSQRSLSLHLDDFIQAYGIGASDIQLQLSTINFDVFLHELLPALIQGGQVRMRGPQAWDLRTTSRELADGRVTFSRIPTAYWQQWLREPPPAQALRALRQITVGGEALPGDALRQWRSGPLGHIDLDNLYGPTETTVACMARRTEEADTGQAIVCIGRPYPSRSVYVMDGQGNEVPVGALGELCIGGDTLARGYLNRPGLTAEKFIPDPYRADGARLYRSGDLCRRREDGAIDFLGRIDQQVKLRGFRIELGEIEAVLRQVPQVEEALVALRGQGEGSRLVAYIVGQADEPALRAQVSRKLPAYMAPSAYVRLDALPLMANGKLDRAALPEPTDTAVERRIVAPRSETEARLLVIWQEVLGRQDIGVTDNFFEVGGDSILSLRIIARAAQAGLGLTHRQLFDTPDIERLAHAADQHGTTGSADTPGEVRTPLPLTPIQRVFFERHPHGESHWNQSVLLKVRAAGDEERGSRTKGVDMRALRRALQLLLDRHDALRLRFGSEWDQDGTAAGGTTAGGPDRDGDAGVGASISAPDGGGMSETTFGTLGDPGAMPWRQRAEAPGTAIMLDEIDLAGDPAWRETLRQHADVLQRGLDIRCGPVVRAAYFHVGDREGRLLLIAHHLAVDGVSWRILLDELRIAYDDARAGRDTPLPPALPWTAWVTALREYASGVEVTAEWPWWRETLADARPALLAVPAGAQDGQKETQGRQTAMQRGQTGTQGDPAAMQARPTAPYTEGPQTRETPTMSPPARERRSQHVDAGLTRTLLDGAARAYRMGPDEILLAVLARAVHAATRDDDILVAVEGHGREAILPGLDLSRTVGWFTTRYPVRLRPVDALGHTLIACKETLRGVPRKGLHWGLLRAWGDAATRAEMAALPVPPIGFNYLGRFERNIDAQGRFALVGSAEGESGGRSMADDGHSPYAVDLNAMVLDGELSMDWRFDPSQYAPGLPERLVAAVDHALREIADHCATVEPTPTAADFPLARLDQRGFEALGLPTDGVQDVYPATPLQAGLLYQSLARPGEGHYVIQKRLTLAGAYDGDAMRAAWERVLAHHDVLRTRFEWRHGGGVLQIVQKEAALPYAEHDWSARDAADYDQALRAWLCDDMARGFDAAVAPLLRIAVFRRHDGACDLVWTGHHLLTDGWSSARLLGQVVACYREAAVGRVHVLPPTRPYRDYVSWLAGQPDAEGWWRDRLAKVDDPATLRQAGLCDAQSGAVNGMGEWVQCLDGVRGEALAHAARRHRVTLNTLVQGAWALLLGRCGHRRQAAFGITVSGRPPELPGMEEMLGLFINTLPLWVDLPPDMPLSRWLSSLQDANAALRQYEYTDLARLQKWAGVHGDADALFDSLVVFENYPVDPALRARTGPLALRDYGVEERTHYPLVLTASHDGQLRLHWKWDRRRIADGTAQGLARRYLDLLQRLAADGDPCLGALGLVPETEAMARAARQPAQEPATLSGAPDTEPLHRQIARQARLRPQAVALTLDGLAMTYGELDRRANRLAHRLIAQGAGPECRIGLAAPRSMALVVGMLGILKAGAAYVPLDPDYPHERLAYLIEDSGIDVLVAHPAARGSLPALSVPLVTLAPDPASLAPGNAEPKNEGAKNRDAMSADAKTGAGNKDAKIEDAEIEDAENEDPDDDARLDRDPAVPVHPDNLAYVIYTSGSTGQPKGAQLSHRNVSRLLSRTQAWFDFRSDDVWTLFHSYAFDFSVWEIFGALCHGGRLVIVPQPVSRDPAAFLALLQGERVTILNQTPSAFRPLIDAAMAASAPALDLRAVVFGGEALDPQILRPWFDRYGDARPQLVNMYGITETTVHVTYRPIVAADAARHGSPLGQPIPDLGMYVLDRDGNAAAPGIAGELYIGGAGLARGYLNRPGLTAERFVPNPHGPAGSRLYRTGDLARLQEGGGATRPRMDDAEDPVAGAPRADDVADDLQYDVQGDVRGDVPCDVHYVGRIDGQVKIRGFRIELGEVEARLRACDGVADAVAVARAQHGAMRVVAYACPPTGHTLDAGSLRDAMARQCPAHMVPAAIVVLPALPLTPNGKVDRRALPEPEFRAADDAPPMGPVEHTLAEVWQEVLGLPRVGRHDNFFALGGDSILSLQVLARASKRGLRATPRQLFEAPTIAGLTQRIADDEGPPADGAEVSTPTRTGAAGEAAMAAPGFDAASLTPRQWAQLGVDRNAIQDLYPATPLQHGMLFHNLLQDGQGVYIDQNGFRLSGALDAGALQAAWSLAVARHDILRTAFVWPPGAHAMQVVMREAVLPFQEHDWRHKSADDYEVDLETWRRKDLATAFALSRPPLLRVAVFSGPDGRHDVISTNHHVLLDGWSYAQLVGEVMAAYRAGRRNEAPSLPPPGRFRAYVDWLGRQAPPRAWWQARHAEAGEPATLGSSVLPPAAEGLYDSEHLHHLVHELDEAATIRLEQAARRYRVTVNTLVQGAWAMLLGRYASRDHAAFGITVSGRPTELPEIENVLGLFINSLPLWVDVRAGQRVGPWLAALQQRNSDARAHGHASVSQLQQWTGLSGEALFDSLIVFENYPVDRSLREGDHGLTLERLRVTERTHYPMVMVVVPVARMRFRFKFDSTRLRDAVARRLTAGFLHILDGLAGADADSVLGVIAMDRHAAPGRPRADHPFVPAARRIRARAASQPGAPALHCEGQALRYGELQQWADAIAAQLRGAGVGAEHRVGLCVRRSVALPAALLGVWNAGAAFVPLDPDYPAERLAQMMDDARVGVVLADAHTAARLGSLLGDRQVVDVASCAPPGGSAEAGAAVEDVNADRKGQNHQSQQSDQNEQPVQRDPAVHPDQLAYVIYTSGSTGTPKGVAVSQRALSLHLDDFIQTYRIGAGDIQLQLSTINFDVFLHELLPALIQGGQVRMRGPQAWDLRTTSRELAEGHVTFSRIPTAYWQQWLREPPPAQALRALRQITVGGEALPGDALRQWRSGPLGHIDLDNLYGPTETTVACMARRTGQADTAQAIVCIGQPYPSRSVYVMDGEGNEVPVGALGELCIGGDTLARGYLNRPGLTAEKFIPDPYRADGARLYRSGDLCRRREDGAIDFLGRIDQQVKLRGFRIEPGEIEAVLRQVPQVEEALVALRGQGEGSRLVAYIVGQADEPALRAQVARKLPAHMAPSAYVRLDALPLMANGKLDRAALPEPEGVVAERQAVAPRSETEARLLAIWQEVLARQDIGVTDNFFEVGGDSIAALRVIESARVAGMEGQSLDRLFRHPTIRALSDRTDEDAFPGNIVPLGGTRAAPRLFAIHPGYGRVESYRALARRLEPDIAVYGVQSPVYTEDDWWPASLQDLVRDYADRIQAVQPRGPYLLLGWSIGGAIAARVAQALEARGHAVDFLGLVDSHARPGFEDRVQSSQADAIPGPGTGGARRPRIDPAEAEALLAQWRAQPAMRDALAAAGPRVHVQAVHALLARTSYEALRGWHTPYPLRARAHLWLAGQSLAGSAEDAVRAWQALTATEVRMAGRVAAHHEDIVTAAAFLESAAAALAQALAPARSADGANGASSAPFDLATR</sequence>
<dbReference type="InterPro" id="IPR020806">
    <property type="entry name" value="PKS_PP-bd"/>
</dbReference>
<dbReference type="Pfam" id="PF00668">
    <property type="entry name" value="Condensation"/>
    <property type="match status" value="5"/>
</dbReference>
<feature type="compositionally biased region" description="Polar residues" evidence="6">
    <location>
        <begin position="1447"/>
        <end position="1460"/>
    </location>
</feature>
<dbReference type="EMBL" id="CP016172">
    <property type="protein sequence ID" value="ANN77239.1"/>
    <property type="molecule type" value="Genomic_DNA"/>
</dbReference>
<dbReference type="InterPro" id="IPR020845">
    <property type="entry name" value="AMP-binding_CS"/>
</dbReference>
<dbReference type="GO" id="GO:0003824">
    <property type="term" value="F:catalytic activity"/>
    <property type="evidence" value="ECO:0007669"/>
    <property type="project" value="InterPro"/>
</dbReference>
<dbReference type="NCBIfam" id="TIGR01733">
    <property type="entry name" value="AA-adenyl-dom"/>
    <property type="match status" value="3"/>
</dbReference>
<feature type="region of interest" description="Disordered" evidence="6">
    <location>
        <begin position="4110"/>
        <end position="4131"/>
    </location>
</feature>
<dbReference type="CDD" id="cd19531">
    <property type="entry name" value="LCL_NRPS-like"/>
    <property type="match status" value="1"/>
</dbReference>
<dbReference type="RefSeq" id="WP_066656375.1">
    <property type="nucleotide sequence ID" value="NZ_CP016172.1"/>
</dbReference>
<feature type="compositionally biased region" description="Acidic residues" evidence="6">
    <location>
        <begin position="2369"/>
        <end position="2381"/>
    </location>
</feature>
<dbReference type="Pfam" id="PF00975">
    <property type="entry name" value="Thioesterase"/>
    <property type="match status" value="1"/>
</dbReference>
<dbReference type="Gene3D" id="3.40.50.980">
    <property type="match status" value="4"/>
</dbReference>
<reference evidence="8 9" key="1">
    <citation type="submission" date="2016-06" db="EMBL/GenBank/DDBJ databases">
        <title>Complete genome sequences of Bordetella bronchialis and Bordetella flabilis.</title>
        <authorList>
            <person name="LiPuma J.J."/>
            <person name="Spilker T."/>
        </authorList>
    </citation>
    <scope>NUCLEOTIDE SEQUENCE [LARGE SCALE GENOMIC DNA]</scope>
    <source>
        <strain evidence="8 9">AU10664</strain>
    </source>
</reference>
<dbReference type="Gene3D" id="2.30.38.10">
    <property type="entry name" value="Luciferase, Domain 3"/>
    <property type="match status" value="2"/>
</dbReference>
<dbReference type="SUPFAM" id="SSF56801">
    <property type="entry name" value="Acetyl-CoA synthetase-like"/>
    <property type="match status" value="3"/>
</dbReference>
<dbReference type="SUPFAM" id="SSF47336">
    <property type="entry name" value="ACP-like"/>
    <property type="match status" value="3"/>
</dbReference>
<dbReference type="InterPro" id="IPR001242">
    <property type="entry name" value="Condensation_dom"/>
</dbReference>
<keyword evidence="9" id="KW-1185">Reference proteome</keyword>
<dbReference type="InterPro" id="IPR025110">
    <property type="entry name" value="AMP-bd_C"/>
</dbReference>
<feature type="domain" description="Carrier" evidence="7">
    <location>
        <begin position="3912"/>
        <end position="3987"/>
    </location>
</feature>
<dbReference type="Gene3D" id="3.30.300.30">
    <property type="match status" value="3"/>
</dbReference>